<evidence type="ECO:0000259" key="3">
    <source>
        <dbReference type="PROSITE" id="PS51782"/>
    </source>
</evidence>
<dbReference type="GO" id="GO:0016020">
    <property type="term" value="C:membrane"/>
    <property type="evidence" value="ECO:0007669"/>
    <property type="project" value="InterPro"/>
</dbReference>
<dbReference type="PROSITE" id="PS00922">
    <property type="entry name" value="TRANSGLYCOSYLASE"/>
    <property type="match status" value="1"/>
</dbReference>
<reference evidence="4 5" key="1">
    <citation type="submission" date="2019-06" db="EMBL/GenBank/DDBJ databases">
        <title>Quisquiliibacterium sp. nov., isolated from a maize field.</title>
        <authorList>
            <person name="Lin S.-Y."/>
            <person name="Tsai C.-F."/>
            <person name="Young C.-C."/>
        </authorList>
    </citation>
    <scope>NUCLEOTIDE SEQUENCE [LARGE SCALE GENOMIC DNA]</scope>
    <source>
        <strain evidence="4 5">CC-CFT501</strain>
    </source>
</reference>
<accession>A0A5C8NRM2</accession>
<sequence length="579" mass="63036">MQRFLESARAAALPLPSRLLIGAVSLLLAAGCSTIAPPTAAPSEAAAPVAVVETPQAAEALDGAPAPRAAPAPQDGPRWIGRDETALPGNLWDRIRAGFAMPELDTSLVAEKERFYLQRPDYLQRMFDRGGRYLFHIVEEIEKRGMPTELALLPFVESAMNPVALSHAKAAGLWQFIPSTGKAFNLDQNWWVDNRRDVVKSTEAALDYLQKIYEMHGDDWFLALASYNWGEGAVGRAVKRNRARGLPADYLSLQMPAETRHYVPKLIALKRIVQRAEQLGVKLPELPNRPYFVTIEKTRPIDLKLAARFAGMTVDEFVALNPAHNRPVISASRNNEIKLPADRVDAFLDAVESHGRSNRAFATWQPYTLKAGDTLEALASRAGISVAELRDANDLRPGARILPGTRILSPHRQVEDETRVEAFDGPRIYELVERPAVYHVVRPRESLASIARRYGTTVATLRQLNGLKKAVAARGARLLISPANSQTLLTTESGDRRVVAQSEARIVRAVVRETAPAEPAAGPRAPAARVAAPTPAPAAKAPVKAASRKAVRPVAEPRPAARTSGSGAKTPVARSGKRT</sequence>
<dbReference type="AlphaFoldDB" id="A0A5C8NRM2"/>
<comment type="similarity">
    <text evidence="1">Belongs to the transglycosylase Slt family.</text>
</comment>
<evidence type="ECO:0000256" key="2">
    <source>
        <dbReference type="SAM" id="MobiDB-lite"/>
    </source>
</evidence>
<evidence type="ECO:0000313" key="4">
    <source>
        <dbReference type="EMBL" id="TXL63826.1"/>
    </source>
</evidence>
<dbReference type="CDD" id="cd00118">
    <property type="entry name" value="LysM"/>
    <property type="match status" value="1"/>
</dbReference>
<proteinExistence type="inferred from homology"/>
<feature type="compositionally biased region" description="Low complexity" evidence="2">
    <location>
        <begin position="516"/>
        <end position="545"/>
    </location>
</feature>
<feature type="region of interest" description="Disordered" evidence="2">
    <location>
        <begin position="515"/>
        <end position="579"/>
    </location>
</feature>
<dbReference type="InterPro" id="IPR008258">
    <property type="entry name" value="Transglycosylase_SLT_dom_1"/>
</dbReference>
<feature type="region of interest" description="Disordered" evidence="2">
    <location>
        <begin position="61"/>
        <end position="80"/>
    </location>
</feature>
<dbReference type="Pfam" id="PF01464">
    <property type="entry name" value="SLT"/>
    <property type="match status" value="1"/>
</dbReference>
<dbReference type="Pfam" id="PF01476">
    <property type="entry name" value="LysM"/>
    <property type="match status" value="2"/>
</dbReference>
<feature type="domain" description="LysM" evidence="3">
    <location>
        <begin position="437"/>
        <end position="480"/>
    </location>
</feature>
<feature type="compositionally biased region" description="Low complexity" evidence="2">
    <location>
        <begin position="61"/>
        <end position="78"/>
    </location>
</feature>
<dbReference type="GO" id="GO:0008933">
    <property type="term" value="F:peptidoglycan lytic transglycosylase activity"/>
    <property type="evidence" value="ECO:0007669"/>
    <property type="project" value="InterPro"/>
</dbReference>
<feature type="compositionally biased region" description="Low complexity" evidence="2">
    <location>
        <begin position="552"/>
        <end position="562"/>
    </location>
</feature>
<dbReference type="OrthoDB" id="9815002at2"/>
<dbReference type="CDD" id="cd16894">
    <property type="entry name" value="MltD-like"/>
    <property type="match status" value="1"/>
</dbReference>
<dbReference type="PANTHER" id="PTHR37423:SF2">
    <property type="entry name" value="MEMBRANE-BOUND LYTIC MUREIN TRANSGLYCOSYLASE C"/>
    <property type="match status" value="1"/>
</dbReference>
<dbReference type="PANTHER" id="PTHR37423">
    <property type="entry name" value="SOLUBLE LYTIC MUREIN TRANSGLYCOSYLASE-RELATED"/>
    <property type="match status" value="1"/>
</dbReference>
<comment type="caution">
    <text evidence="4">The sequence shown here is derived from an EMBL/GenBank/DDBJ whole genome shotgun (WGS) entry which is preliminary data.</text>
</comment>
<name>A0A5C8NRM2_9BURK</name>
<keyword evidence="5" id="KW-1185">Reference proteome</keyword>
<dbReference type="Gene3D" id="3.10.350.10">
    <property type="entry name" value="LysM domain"/>
    <property type="match status" value="2"/>
</dbReference>
<dbReference type="SMART" id="SM00257">
    <property type="entry name" value="LysM"/>
    <property type="match status" value="2"/>
</dbReference>
<dbReference type="SUPFAM" id="SSF54106">
    <property type="entry name" value="LysM domain"/>
    <property type="match status" value="2"/>
</dbReference>
<dbReference type="InterPro" id="IPR018392">
    <property type="entry name" value="LysM"/>
</dbReference>
<dbReference type="InterPro" id="IPR036779">
    <property type="entry name" value="LysM_dom_sf"/>
</dbReference>
<dbReference type="Gene3D" id="1.10.530.10">
    <property type="match status" value="1"/>
</dbReference>
<dbReference type="PROSITE" id="PS51782">
    <property type="entry name" value="LYSM"/>
    <property type="match status" value="2"/>
</dbReference>
<feature type="domain" description="LysM" evidence="3">
    <location>
        <begin position="365"/>
        <end position="409"/>
    </location>
</feature>
<dbReference type="RefSeq" id="WP_147705520.1">
    <property type="nucleotide sequence ID" value="NZ_VDUY01000007.1"/>
</dbReference>
<dbReference type="InterPro" id="IPR023346">
    <property type="entry name" value="Lysozyme-like_dom_sf"/>
</dbReference>
<dbReference type="EMBL" id="VDUY01000007">
    <property type="protein sequence ID" value="TXL63826.1"/>
    <property type="molecule type" value="Genomic_DNA"/>
</dbReference>
<dbReference type="SUPFAM" id="SSF53955">
    <property type="entry name" value="Lysozyme-like"/>
    <property type="match status" value="1"/>
</dbReference>
<dbReference type="InterPro" id="IPR000189">
    <property type="entry name" value="Transglyc_AS"/>
</dbReference>
<protein>
    <submittedName>
        <fullName evidence="4">LysM peptidoglycan-binding domain-containing protein</fullName>
    </submittedName>
</protein>
<evidence type="ECO:0000313" key="5">
    <source>
        <dbReference type="Proteomes" id="UP000321548"/>
    </source>
</evidence>
<organism evidence="4 5">
    <name type="scientific">Zeimonas arvi</name>
    <dbReference type="NCBI Taxonomy" id="2498847"/>
    <lineage>
        <taxon>Bacteria</taxon>
        <taxon>Pseudomonadati</taxon>
        <taxon>Pseudomonadota</taxon>
        <taxon>Betaproteobacteria</taxon>
        <taxon>Burkholderiales</taxon>
        <taxon>Burkholderiaceae</taxon>
        <taxon>Zeimonas</taxon>
    </lineage>
</organism>
<evidence type="ECO:0000256" key="1">
    <source>
        <dbReference type="ARBA" id="ARBA00007734"/>
    </source>
</evidence>
<gene>
    <name evidence="4" type="ORF">FHP08_16140</name>
</gene>
<dbReference type="PROSITE" id="PS51257">
    <property type="entry name" value="PROKAR_LIPOPROTEIN"/>
    <property type="match status" value="1"/>
</dbReference>
<dbReference type="GO" id="GO:0000270">
    <property type="term" value="P:peptidoglycan metabolic process"/>
    <property type="evidence" value="ECO:0007669"/>
    <property type="project" value="InterPro"/>
</dbReference>
<dbReference type="Proteomes" id="UP000321548">
    <property type="component" value="Unassembled WGS sequence"/>
</dbReference>